<protein>
    <submittedName>
        <fullName evidence="4">Glycerol-3-phosphate cytidylyltransferase</fullName>
    </submittedName>
</protein>
<dbReference type="Gene3D" id="3.40.50.620">
    <property type="entry name" value="HUPs"/>
    <property type="match status" value="1"/>
</dbReference>
<dbReference type="RefSeq" id="WP_039467469.1">
    <property type="nucleotide sequence ID" value="NZ_JWLZ01000198.1"/>
</dbReference>
<dbReference type="AlphaFoldDB" id="A0A0B9G9G1"/>
<keyword evidence="2 4" id="KW-0548">Nucleotidyltransferase</keyword>
<dbReference type="GO" id="GO:0016779">
    <property type="term" value="F:nucleotidyltransferase activity"/>
    <property type="evidence" value="ECO:0007669"/>
    <property type="project" value="UniProtKB-KW"/>
</dbReference>
<reference evidence="4 5" key="1">
    <citation type="submission" date="2014-12" db="EMBL/GenBank/DDBJ databases">
        <title>Genome sequencing of Photobacterium gaetbulicola AD005a.</title>
        <authorList>
            <person name="Adrian T.G.S."/>
            <person name="Chan K.G."/>
        </authorList>
    </citation>
    <scope>NUCLEOTIDE SEQUENCE [LARGE SCALE GENOMIC DNA]</scope>
    <source>
        <strain evidence="4 5">AD005a</strain>
    </source>
</reference>
<dbReference type="InterPro" id="IPR014729">
    <property type="entry name" value="Rossmann-like_a/b/a_fold"/>
</dbReference>
<dbReference type="PANTHER" id="PTHR43793:SF1">
    <property type="entry name" value="FAD SYNTHASE"/>
    <property type="match status" value="1"/>
</dbReference>
<dbReference type="NCBIfam" id="TIGR00125">
    <property type="entry name" value="cyt_tran_rel"/>
    <property type="match status" value="1"/>
</dbReference>
<evidence type="ECO:0000313" key="5">
    <source>
        <dbReference type="Proteomes" id="UP000031278"/>
    </source>
</evidence>
<feature type="domain" description="Cytidyltransferase-like" evidence="3">
    <location>
        <begin position="4"/>
        <end position="124"/>
    </location>
</feature>
<sequence length="131" mass="15242">MRVITFGTFDVFHIGHVNILERAKELGDHLIVGVSTDELNFSKKQRYPIYNENSRAQIVNAIHCVNEVFFEHSLELKRQYILEHKADILVMGDDWEGKFDEFSDICQVIYLPRTADVSTTEIIKTVRENVE</sequence>
<dbReference type="EMBL" id="JWLZ01000198">
    <property type="protein sequence ID" value="KHT61560.1"/>
    <property type="molecule type" value="Genomic_DNA"/>
</dbReference>
<gene>
    <name evidence="4" type="ORF">RJ45_21825</name>
</gene>
<evidence type="ECO:0000256" key="2">
    <source>
        <dbReference type="ARBA" id="ARBA00022695"/>
    </source>
</evidence>
<dbReference type="SUPFAM" id="SSF52374">
    <property type="entry name" value="Nucleotidylyl transferase"/>
    <property type="match status" value="1"/>
</dbReference>
<dbReference type="InterPro" id="IPR050385">
    <property type="entry name" value="Archaeal_FAD_synthase"/>
</dbReference>
<name>A0A0B9G9G1_9GAMM</name>
<keyword evidence="1 4" id="KW-0808">Transferase</keyword>
<comment type="caution">
    <text evidence="4">The sequence shown here is derived from an EMBL/GenBank/DDBJ whole genome shotgun (WGS) entry which is preliminary data.</text>
</comment>
<evidence type="ECO:0000259" key="3">
    <source>
        <dbReference type="Pfam" id="PF01467"/>
    </source>
</evidence>
<evidence type="ECO:0000313" key="4">
    <source>
        <dbReference type="EMBL" id="KHT61560.1"/>
    </source>
</evidence>
<dbReference type="Pfam" id="PF01467">
    <property type="entry name" value="CTP_transf_like"/>
    <property type="match status" value="1"/>
</dbReference>
<dbReference type="InterPro" id="IPR004821">
    <property type="entry name" value="Cyt_trans-like"/>
</dbReference>
<evidence type="ECO:0000256" key="1">
    <source>
        <dbReference type="ARBA" id="ARBA00022679"/>
    </source>
</evidence>
<dbReference type="PANTHER" id="PTHR43793">
    <property type="entry name" value="FAD SYNTHASE"/>
    <property type="match status" value="1"/>
</dbReference>
<proteinExistence type="predicted"/>
<organism evidence="4 5">
    <name type="scientific">Photobacterium gaetbulicola</name>
    <dbReference type="NCBI Taxonomy" id="1295392"/>
    <lineage>
        <taxon>Bacteria</taxon>
        <taxon>Pseudomonadati</taxon>
        <taxon>Pseudomonadota</taxon>
        <taxon>Gammaproteobacteria</taxon>
        <taxon>Vibrionales</taxon>
        <taxon>Vibrionaceae</taxon>
        <taxon>Photobacterium</taxon>
    </lineage>
</organism>
<dbReference type="Proteomes" id="UP000031278">
    <property type="component" value="Unassembled WGS sequence"/>
</dbReference>
<accession>A0A0B9G9G1</accession>